<name>A0AAV0BIP4_PHAPC</name>
<keyword evidence="3" id="KW-1185">Reference proteome</keyword>
<reference evidence="2" key="1">
    <citation type="submission" date="2022-06" db="EMBL/GenBank/DDBJ databases">
        <authorList>
            <consortium name="SYNGENTA / RWTH Aachen University"/>
        </authorList>
    </citation>
    <scope>NUCLEOTIDE SEQUENCE</scope>
</reference>
<proteinExistence type="predicted"/>
<dbReference type="AlphaFoldDB" id="A0AAV0BIP4"/>
<dbReference type="Proteomes" id="UP001153365">
    <property type="component" value="Unassembled WGS sequence"/>
</dbReference>
<dbReference type="EMBL" id="CALTRL010005763">
    <property type="protein sequence ID" value="CAH7685981.1"/>
    <property type="molecule type" value="Genomic_DNA"/>
</dbReference>
<evidence type="ECO:0000313" key="2">
    <source>
        <dbReference type="EMBL" id="CAH7685981.1"/>
    </source>
</evidence>
<sequence length="77" mass="7748">MALWAGQAKAVSAGPGRDEAGLDVEEIGLGEAGRMELKGLGYSGLTEADGAGVHWVGWLGEGELHGQSGRAADANDA</sequence>
<evidence type="ECO:0000256" key="1">
    <source>
        <dbReference type="SAM" id="MobiDB-lite"/>
    </source>
</evidence>
<gene>
    <name evidence="2" type="ORF">PPACK8108_LOCUS20573</name>
</gene>
<evidence type="ECO:0000313" key="3">
    <source>
        <dbReference type="Proteomes" id="UP001153365"/>
    </source>
</evidence>
<comment type="caution">
    <text evidence="2">The sequence shown here is derived from an EMBL/GenBank/DDBJ whole genome shotgun (WGS) entry which is preliminary data.</text>
</comment>
<protein>
    <submittedName>
        <fullName evidence="2">Uncharacterized protein</fullName>
    </submittedName>
</protein>
<organism evidence="2 3">
    <name type="scientific">Phakopsora pachyrhizi</name>
    <name type="common">Asian soybean rust disease fungus</name>
    <dbReference type="NCBI Taxonomy" id="170000"/>
    <lineage>
        <taxon>Eukaryota</taxon>
        <taxon>Fungi</taxon>
        <taxon>Dikarya</taxon>
        <taxon>Basidiomycota</taxon>
        <taxon>Pucciniomycotina</taxon>
        <taxon>Pucciniomycetes</taxon>
        <taxon>Pucciniales</taxon>
        <taxon>Phakopsoraceae</taxon>
        <taxon>Phakopsora</taxon>
    </lineage>
</organism>
<accession>A0AAV0BIP4</accession>
<feature type="region of interest" description="Disordered" evidence="1">
    <location>
        <begin position="1"/>
        <end position="20"/>
    </location>
</feature>